<keyword evidence="4" id="KW-0788">Thiol protease</keyword>
<keyword evidence="3" id="KW-0378">Hydrolase</keyword>
<dbReference type="Gene3D" id="3.90.1720.10">
    <property type="entry name" value="endopeptidase domain like (from Nostoc punctiforme)"/>
    <property type="match status" value="1"/>
</dbReference>
<dbReference type="InterPro" id="IPR051794">
    <property type="entry name" value="PG_Endopeptidase_C40"/>
</dbReference>
<evidence type="ECO:0000259" key="5">
    <source>
        <dbReference type="PROSITE" id="PS51935"/>
    </source>
</evidence>
<dbReference type="KEGG" id="nbr:O3I_023880"/>
<dbReference type="PANTHER" id="PTHR47359:SF3">
    <property type="entry name" value="NLP_P60 DOMAIN-CONTAINING PROTEIN-RELATED"/>
    <property type="match status" value="1"/>
</dbReference>
<evidence type="ECO:0000313" key="6">
    <source>
        <dbReference type="EMBL" id="AFU02731.1"/>
    </source>
</evidence>
<dbReference type="AlphaFoldDB" id="K0F5E7"/>
<reference evidence="6 7" key="1">
    <citation type="journal article" date="2012" name="J. Bacteriol.">
        <title>Complete genome sequence of Nocardia brasiliensis HUJEG-1.</title>
        <authorList>
            <person name="Vera-Cabrera L."/>
            <person name="Ortiz-Lopez R."/>
            <person name="Elizondo-Gonzalez R."/>
            <person name="Perez-Maya A.A."/>
            <person name="Ocampo-Candiani J."/>
        </authorList>
    </citation>
    <scope>NUCLEOTIDE SEQUENCE [LARGE SCALE GENOMIC DNA]</scope>
    <source>
        <strain evidence="7">ATCC 700358</strain>
    </source>
</reference>
<evidence type="ECO:0000256" key="2">
    <source>
        <dbReference type="ARBA" id="ARBA00022670"/>
    </source>
</evidence>
<evidence type="ECO:0000256" key="4">
    <source>
        <dbReference type="ARBA" id="ARBA00022807"/>
    </source>
</evidence>
<dbReference type="HOGENOM" id="CLU_986360_0_0_11"/>
<dbReference type="PANTHER" id="PTHR47359">
    <property type="entry name" value="PEPTIDOGLYCAN DL-ENDOPEPTIDASE CWLO"/>
    <property type="match status" value="1"/>
</dbReference>
<evidence type="ECO:0000256" key="1">
    <source>
        <dbReference type="ARBA" id="ARBA00007074"/>
    </source>
</evidence>
<dbReference type="GO" id="GO:0006508">
    <property type="term" value="P:proteolysis"/>
    <property type="evidence" value="ECO:0007669"/>
    <property type="project" value="UniProtKB-KW"/>
</dbReference>
<protein>
    <recommendedName>
        <fullName evidence="5">NlpC/P60 domain-containing protein</fullName>
    </recommendedName>
</protein>
<organism evidence="6 7">
    <name type="scientific">Nocardia brasiliensis (strain ATCC 700358 / HUJEG-1)</name>
    <dbReference type="NCBI Taxonomy" id="1133849"/>
    <lineage>
        <taxon>Bacteria</taxon>
        <taxon>Bacillati</taxon>
        <taxon>Actinomycetota</taxon>
        <taxon>Actinomycetes</taxon>
        <taxon>Mycobacteriales</taxon>
        <taxon>Nocardiaceae</taxon>
        <taxon>Nocardia</taxon>
    </lineage>
</organism>
<dbReference type="EMBL" id="CP003876">
    <property type="protein sequence ID" value="AFU02731.1"/>
    <property type="molecule type" value="Genomic_DNA"/>
</dbReference>
<comment type="similarity">
    <text evidence="1">Belongs to the peptidase C40 family.</text>
</comment>
<evidence type="ECO:0000313" key="7">
    <source>
        <dbReference type="Proteomes" id="UP000006304"/>
    </source>
</evidence>
<dbReference type="Pfam" id="PF00877">
    <property type="entry name" value="NLPC_P60"/>
    <property type="match status" value="1"/>
</dbReference>
<name>K0F5E7_NOCB7</name>
<dbReference type="Pfam" id="PF10774">
    <property type="entry name" value="DUF4226"/>
    <property type="match status" value="1"/>
</dbReference>
<proteinExistence type="inferred from homology"/>
<dbReference type="Proteomes" id="UP000006304">
    <property type="component" value="Chromosome"/>
</dbReference>
<dbReference type="InterPro" id="IPR000064">
    <property type="entry name" value="NLP_P60_dom"/>
</dbReference>
<dbReference type="GO" id="GO:0008234">
    <property type="term" value="F:cysteine-type peptidase activity"/>
    <property type="evidence" value="ECO:0007669"/>
    <property type="project" value="UniProtKB-KW"/>
</dbReference>
<gene>
    <name evidence="6" type="ORF">O3I_023880</name>
</gene>
<dbReference type="PROSITE" id="PS51935">
    <property type="entry name" value="NLPC_P60"/>
    <property type="match status" value="1"/>
</dbReference>
<sequence length="282" mass="30208">MLRVLGEVYGDHETTDPRIVELREKLGVSGGETGSSTAAIRARRLYHRTKAAAFNNLDNALYFYIQQLAQNNAVDQQAVRELLRELNTVLADLGPDAYTADGQKYVHGVVTAAMGKAQRIVSASDVSAQETAAAIDQLTQMYLRNISGKNYTPELGVARGGGSAAQAAVSAALKKIGAPYVWGAEGPNSFDCSGLMQFSARSAGVDIPRTAAEQYAELPKLGANDTLRAGDLIFPASRFEGGRAKHVMMYIGGGMCVESPQPGGRVQQVALPEDFRATRWAR</sequence>
<dbReference type="SUPFAM" id="SSF54001">
    <property type="entry name" value="Cysteine proteinases"/>
    <property type="match status" value="1"/>
</dbReference>
<feature type="domain" description="NlpC/P60" evidence="5">
    <location>
        <begin position="162"/>
        <end position="282"/>
    </location>
</feature>
<keyword evidence="2" id="KW-0645">Protease</keyword>
<dbReference type="eggNOG" id="COG0791">
    <property type="taxonomic scope" value="Bacteria"/>
</dbReference>
<dbReference type="InterPro" id="IPR019710">
    <property type="entry name" value="DUF4226"/>
</dbReference>
<dbReference type="STRING" id="1133849.O3I_023880"/>
<accession>K0F5E7</accession>
<keyword evidence="7" id="KW-1185">Reference proteome</keyword>
<evidence type="ECO:0000256" key="3">
    <source>
        <dbReference type="ARBA" id="ARBA00022801"/>
    </source>
</evidence>
<dbReference type="InterPro" id="IPR038765">
    <property type="entry name" value="Papain-like_cys_pep_sf"/>
</dbReference>